<reference evidence="2" key="1">
    <citation type="submission" date="2010-10" db="EMBL/GenBank/DDBJ databases">
        <authorList>
            <person name="Genoscope - CEA"/>
        </authorList>
    </citation>
    <scope>NUCLEOTIDE SEQUENCE</scope>
</reference>
<organism evidence="2">
    <name type="scientific">Oryza glaberrima</name>
    <name type="common">African rice</name>
    <dbReference type="NCBI Taxonomy" id="4538"/>
    <lineage>
        <taxon>Eukaryota</taxon>
        <taxon>Viridiplantae</taxon>
        <taxon>Streptophyta</taxon>
        <taxon>Embryophyta</taxon>
        <taxon>Tracheophyta</taxon>
        <taxon>Spermatophyta</taxon>
        <taxon>Magnoliopsida</taxon>
        <taxon>Liliopsida</taxon>
        <taxon>Poales</taxon>
        <taxon>Poaceae</taxon>
        <taxon>BOP clade</taxon>
        <taxon>Oryzoideae</taxon>
        <taxon>Oryzeae</taxon>
        <taxon>Oryzinae</taxon>
        <taxon>Oryza</taxon>
    </lineage>
</organism>
<proteinExistence type="predicted"/>
<accession>G2XLC4</accession>
<dbReference type="EMBL" id="FQ377947">
    <property type="protein sequence ID" value="CBX24383.1"/>
    <property type="molecule type" value="Genomic_DNA"/>
</dbReference>
<protein>
    <submittedName>
        <fullName evidence="2">Hypothetical_protein</fullName>
    </submittedName>
</protein>
<name>G2XLC4_ORYGL</name>
<feature type="compositionally biased region" description="Basic and acidic residues" evidence="1">
    <location>
        <begin position="61"/>
        <end position="72"/>
    </location>
</feature>
<feature type="region of interest" description="Disordered" evidence="1">
    <location>
        <begin position="52"/>
        <end position="90"/>
    </location>
</feature>
<gene>
    <name evidence="2" type="primary">Ogl12g0051E04_10</name>
</gene>
<dbReference type="AlphaFoldDB" id="G2XLC4"/>
<feature type="region of interest" description="Disordered" evidence="1">
    <location>
        <begin position="1"/>
        <end position="22"/>
    </location>
</feature>
<evidence type="ECO:0000313" key="2">
    <source>
        <dbReference type="EMBL" id="CBX24383.1"/>
    </source>
</evidence>
<sequence length="90" mass="9916">MAVGGNSPAVGGEAAAAPLKPRGRKLAVGWCRRWGQSGKVDRRRSVVAPRLRRRGRRQCRHQLEERRGKGGEGEGEGEGRGLAGWPRRRH</sequence>
<evidence type="ECO:0000256" key="1">
    <source>
        <dbReference type="SAM" id="MobiDB-lite"/>
    </source>
</evidence>